<accession>A0A7G9G700</accession>
<dbReference type="KEGG" id="qdo:H9Q78_05470"/>
<dbReference type="RefSeq" id="WP_249304129.1">
    <property type="nucleotide sequence ID" value="NZ_CP060634.1"/>
</dbReference>
<keyword evidence="2" id="KW-1185">Reference proteome</keyword>
<dbReference type="AlphaFoldDB" id="A0A7G9G700"/>
<evidence type="ECO:0000313" key="2">
    <source>
        <dbReference type="Proteomes" id="UP000515823"/>
    </source>
</evidence>
<evidence type="ECO:0000313" key="1">
    <source>
        <dbReference type="EMBL" id="QNM06582.1"/>
    </source>
</evidence>
<gene>
    <name evidence="1" type="ORF">H9Q78_05470</name>
</gene>
<dbReference type="Proteomes" id="UP000515823">
    <property type="component" value="Chromosome"/>
</dbReference>
<sequence length="108" mass="11830">MSDTELKPIYCPCCGSGKTGTVMLCSGTLYSVKCEHCGLISDGKSTEIEAVKAWNTRKPMERIVEQLNEMIDPNVDIDTGEACNNWVLDLENAVVEECIKTVLKGGKE</sequence>
<reference evidence="1 2" key="1">
    <citation type="submission" date="2020-08" db="EMBL/GenBank/DDBJ databases">
        <authorList>
            <person name="Liu C."/>
            <person name="Sun Q."/>
        </authorList>
    </citation>
    <scope>NUCLEOTIDE SEQUENCE [LARGE SCALE GENOMIC DNA]</scope>
    <source>
        <strain evidence="1 2">NSJ-38</strain>
    </source>
</reference>
<evidence type="ECO:0008006" key="3">
    <source>
        <dbReference type="Google" id="ProtNLM"/>
    </source>
</evidence>
<protein>
    <recommendedName>
        <fullName evidence="3">Restriction alleviation protein, Lar family</fullName>
    </recommendedName>
</protein>
<organism evidence="1 2">
    <name type="scientific">Qiania dongpingensis</name>
    <dbReference type="NCBI Taxonomy" id="2763669"/>
    <lineage>
        <taxon>Bacteria</taxon>
        <taxon>Bacillati</taxon>
        <taxon>Bacillota</taxon>
        <taxon>Clostridia</taxon>
        <taxon>Lachnospirales</taxon>
        <taxon>Lachnospiraceae</taxon>
        <taxon>Qiania</taxon>
    </lineage>
</organism>
<name>A0A7G9G700_9FIRM</name>
<dbReference type="Pfam" id="PF14354">
    <property type="entry name" value="Lar_restr_allev"/>
    <property type="match status" value="1"/>
</dbReference>
<dbReference type="EMBL" id="CP060634">
    <property type="protein sequence ID" value="QNM06582.1"/>
    <property type="molecule type" value="Genomic_DNA"/>
</dbReference>
<proteinExistence type="predicted"/>